<keyword evidence="4" id="KW-1185">Reference proteome</keyword>
<accession>A0ABR3EV60</accession>
<evidence type="ECO:0008006" key="5">
    <source>
        <dbReference type="Google" id="ProtNLM"/>
    </source>
</evidence>
<protein>
    <recommendedName>
        <fullName evidence="5">Protein kinase domain-containing protein</fullName>
    </recommendedName>
</protein>
<feature type="chain" id="PRO_5045241297" description="Protein kinase domain-containing protein" evidence="2">
    <location>
        <begin position="23"/>
        <end position="338"/>
    </location>
</feature>
<feature type="compositionally biased region" description="Low complexity" evidence="1">
    <location>
        <begin position="165"/>
        <end position="179"/>
    </location>
</feature>
<feature type="signal peptide" evidence="2">
    <location>
        <begin position="1"/>
        <end position="22"/>
    </location>
</feature>
<feature type="compositionally biased region" description="Basic residues" evidence="1">
    <location>
        <begin position="93"/>
        <end position="120"/>
    </location>
</feature>
<organism evidence="3 4">
    <name type="scientific">Marasmius crinis-equi</name>
    <dbReference type="NCBI Taxonomy" id="585013"/>
    <lineage>
        <taxon>Eukaryota</taxon>
        <taxon>Fungi</taxon>
        <taxon>Dikarya</taxon>
        <taxon>Basidiomycota</taxon>
        <taxon>Agaricomycotina</taxon>
        <taxon>Agaricomycetes</taxon>
        <taxon>Agaricomycetidae</taxon>
        <taxon>Agaricales</taxon>
        <taxon>Marasmiineae</taxon>
        <taxon>Marasmiaceae</taxon>
        <taxon>Marasmius</taxon>
    </lineage>
</organism>
<feature type="compositionally biased region" description="Low complexity" evidence="1">
    <location>
        <begin position="121"/>
        <end position="158"/>
    </location>
</feature>
<comment type="caution">
    <text evidence="3">The sequence shown here is derived from an EMBL/GenBank/DDBJ whole genome shotgun (WGS) entry which is preliminary data.</text>
</comment>
<gene>
    <name evidence="3" type="ORF">V5O48_015213</name>
</gene>
<proteinExistence type="predicted"/>
<evidence type="ECO:0000256" key="2">
    <source>
        <dbReference type="SAM" id="SignalP"/>
    </source>
</evidence>
<evidence type="ECO:0000256" key="1">
    <source>
        <dbReference type="SAM" id="MobiDB-lite"/>
    </source>
</evidence>
<feature type="region of interest" description="Disordered" evidence="1">
    <location>
        <begin position="92"/>
        <end position="179"/>
    </location>
</feature>
<dbReference type="EMBL" id="JBAHYK010001773">
    <property type="protein sequence ID" value="KAL0566794.1"/>
    <property type="molecule type" value="Genomic_DNA"/>
</dbReference>
<evidence type="ECO:0000313" key="4">
    <source>
        <dbReference type="Proteomes" id="UP001465976"/>
    </source>
</evidence>
<evidence type="ECO:0000313" key="3">
    <source>
        <dbReference type="EMBL" id="KAL0566794.1"/>
    </source>
</evidence>
<keyword evidence="2" id="KW-0732">Signal</keyword>
<reference evidence="3 4" key="1">
    <citation type="submission" date="2024-02" db="EMBL/GenBank/DDBJ databases">
        <title>A draft genome for the cacao thread blight pathogen Marasmius crinis-equi.</title>
        <authorList>
            <person name="Cohen S.P."/>
            <person name="Baruah I.K."/>
            <person name="Amoako-Attah I."/>
            <person name="Bukari Y."/>
            <person name="Meinhardt L.W."/>
            <person name="Bailey B.A."/>
        </authorList>
    </citation>
    <scope>NUCLEOTIDE SEQUENCE [LARGE SCALE GENOMIC DNA]</scope>
    <source>
        <strain evidence="3 4">GH-76</strain>
    </source>
</reference>
<sequence length="338" mass="35573">MFPQRVLIFSVYLTLLGLRVTSLPLSGVQTTEVDIANNGAVPTDTFISDGLITRDDFGNSDVYGAADFNGIELDDYDDEDDGDSEQFTIERRAKAKAKAKKPKPAAKKAKPAVKKVKPTAKKAPAAKPAKKAPAAAKKPQPKTTPAKAPAAKKVPAKVPAKKTPAKAPAKTPCTGAAAKPGAKGAKAIEVAGKSLKLGKKLGRGAFASGNFFVKVPEQPRDAFIEDFNTEIADTEKASSVLGSNLFVGKGVVNGVPVMVLNRVSGKQFKEIPLGAACEAKAELAAKLAKEQQTKLKNGAGFIQDDPNITNFLFNDDATELNMIDFGILKRGAQATDAQ</sequence>
<dbReference type="Proteomes" id="UP001465976">
    <property type="component" value="Unassembled WGS sequence"/>
</dbReference>
<feature type="non-terminal residue" evidence="3">
    <location>
        <position position="338"/>
    </location>
</feature>
<name>A0ABR3EV60_9AGAR</name>